<feature type="transmembrane region" description="Helical" evidence="1">
    <location>
        <begin position="219"/>
        <end position="246"/>
    </location>
</feature>
<feature type="transmembrane region" description="Helical" evidence="1">
    <location>
        <begin position="178"/>
        <end position="198"/>
    </location>
</feature>
<dbReference type="EMBL" id="JAYKXP010000045">
    <property type="protein sequence ID" value="KAK7037683.1"/>
    <property type="molecule type" value="Genomic_DNA"/>
</dbReference>
<keyword evidence="1" id="KW-1133">Transmembrane helix</keyword>
<feature type="transmembrane region" description="Helical" evidence="1">
    <location>
        <begin position="266"/>
        <end position="285"/>
    </location>
</feature>
<sequence length="305" mass="33588">MSTSCDINLPVENAPLGLCADLLFDATELLVMGLSYGMHFVLICVTIPVLLRSKTGNPNAKRALLIAIASMFVLASAVTALDVAYDILDIKYVSNDPNDDRMSTFLGALFDIETAIFGFNILLGDCIVMWRAWMILSDNRKIAYCSLLFLAGVGGSRIWIVVALSLRHDSNPSTATMFVLSTLMNISATAAIAHKLWVNRRFVRQHIGEERKEGRPLMILILIFETGAIYSLLWIVGGVITVNAGFRPLRLIDDLIGTAGRGIVSIYPTVLVLTILLYGSLWDLYGEETQMSTIELQRSEQSEPP</sequence>
<reference evidence="2 3" key="1">
    <citation type="submission" date="2024-01" db="EMBL/GenBank/DDBJ databases">
        <title>A draft genome for a cacao thread blight-causing isolate of Paramarasmius palmivorus.</title>
        <authorList>
            <person name="Baruah I.K."/>
            <person name="Bukari Y."/>
            <person name="Amoako-Attah I."/>
            <person name="Meinhardt L.W."/>
            <person name="Bailey B.A."/>
            <person name="Cohen S.P."/>
        </authorList>
    </citation>
    <scope>NUCLEOTIDE SEQUENCE [LARGE SCALE GENOMIC DNA]</scope>
    <source>
        <strain evidence="2 3">GH-12</strain>
    </source>
</reference>
<dbReference type="AlphaFoldDB" id="A0AAW0CF19"/>
<comment type="caution">
    <text evidence="2">The sequence shown here is derived from an EMBL/GenBank/DDBJ whole genome shotgun (WGS) entry which is preliminary data.</text>
</comment>
<gene>
    <name evidence="2" type="ORF">VNI00_010909</name>
</gene>
<dbReference type="Proteomes" id="UP001383192">
    <property type="component" value="Unassembled WGS sequence"/>
</dbReference>
<feature type="transmembrane region" description="Helical" evidence="1">
    <location>
        <begin position="30"/>
        <end position="51"/>
    </location>
</feature>
<organism evidence="2 3">
    <name type="scientific">Paramarasmius palmivorus</name>
    <dbReference type="NCBI Taxonomy" id="297713"/>
    <lineage>
        <taxon>Eukaryota</taxon>
        <taxon>Fungi</taxon>
        <taxon>Dikarya</taxon>
        <taxon>Basidiomycota</taxon>
        <taxon>Agaricomycotina</taxon>
        <taxon>Agaricomycetes</taxon>
        <taxon>Agaricomycetidae</taxon>
        <taxon>Agaricales</taxon>
        <taxon>Marasmiineae</taxon>
        <taxon>Marasmiaceae</taxon>
        <taxon>Paramarasmius</taxon>
    </lineage>
</organism>
<keyword evidence="1" id="KW-0472">Membrane</keyword>
<feature type="transmembrane region" description="Helical" evidence="1">
    <location>
        <begin position="63"/>
        <end position="85"/>
    </location>
</feature>
<feature type="transmembrane region" description="Helical" evidence="1">
    <location>
        <begin position="142"/>
        <end position="166"/>
    </location>
</feature>
<feature type="transmembrane region" description="Helical" evidence="1">
    <location>
        <begin position="105"/>
        <end position="130"/>
    </location>
</feature>
<proteinExistence type="predicted"/>
<accession>A0AAW0CF19</accession>
<name>A0AAW0CF19_9AGAR</name>
<evidence type="ECO:0000256" key="1">
    <source>
        <dbReference type="SAM" id="Phobius"/>
    </source>
</evidence>
<evidence type="ECO:0000313" key="3">
    <source>
        <dbReference type="Proteomes" id="UP001383192"/>
    </source>
</evidence>
<protein>
    <submittedName>
        <fullName evidence="2">Uncharacterized protein</fullName>
    </submittedName>
</protein>
<evidence type="ECO:0000313" key="2">
    <source>
        <dbReference type="EMBL" id="KAK7037683.1"/>
    </source>
</evidence>
<keyword evidence="3" id="KW-1185">Reference proteome</keyword>
<keyword evidence="1" id="KW-0812">Transmembrane</keyword>